<dbReference type="Gene3D" id="3.40.50.10470">
    <property type="entry name" value="Translation initiation factor eif-2b, domain 2"/>
    <property type="match status" value="1"/>
</dbReference>
<protein>
    <recommendedName>
        <fullName evidence="6">Translation initiation factor eIF2B subunit beta</fullName>
    </recommendedName>
    <alternativeName>
        <fullName evidence="7">eIF2B GDP-GTP exchange factor subunit beta</fullName>
    </alternativeName>
</protein>
<keyword evidence="3" id="KW-0963">Cytoplasm</keyword>
<feature type="compositionally biased region" description="Polar residues" evidence="10">
    <location>
        <begin position="122"/>
        <end position="137"/>
    </location>
</feature>
<accession>A0A4Q1BCN1</accession>
<evidence type="ECO:0000256" key="3">
    <source>
        <dbReference type="ARBA" id="ARBA00022490"/>
    </source>
</evidence>
<evidence type="ECO:0000256" key="5">
    <source>
        <dbReference type="ARBA" id="ARBA00022917"/>
    </source>
</evidence>
<feature type="region of interest" description="Disordered" evidence="10">
    <location>
        <begin position="417"/>
        <end position="436"/>
    </location>
</feature>
<dbReference type="InParanoid" id="A0A4Q1BCN1"/>
<dbReference type="InterPro" id="IPR037171">
    <property type="entry name" value="NagB/RpiA_transferase-like"/>
</dbReference>
<dbReference type="PANTHER" id="PTHR45859">
    <property type="entry name" value="TRANSLATION INITIATION FACTOR EIF-2B SUBUNIT BETA"/>
    <property type="match status" value="1"/>
</dbReference>
<evidence type="ECO:0000256" key="8">
    <source>
        <dbReference type="ARBA" id="ARBA00046432"/>
    </source>
</evidence>
<dbReference type="Proteomes" id="UP000289152">
    <property type="component" value="Unassembled WGS sequence"/>
</dbReference>
<dbReference type="PANTHER" id="PTHR45859:SF1">
    <property type="entry name" value="TRANSLATION INITIATION FACTOR EIF-2B SUBUNIT BETA"/>
    <property type="match status" value="1"/>
</dbReference>
<feature type="compositionally biased region" description="Basic and acidic residues" evidence="10">
    <location>
        <begin position="417"/>
        <end position="433"/>
    </location>
</feature>
<name>A0A4Q1BCN1_TREME</name>
<organism evidence="11 12">
    <name type="scientific">Tremella mesenterica</name>
    <name type="common">Jelly fungus</name>
    <dbReference type="NCBI Taxonomy" id="5217"/>
    <lineage>
        <taxon>Eukaryota</taxon>
        <taxon>Fungi</taxon>
        <taxon>Dikarya</taxon>
        <taxon>Basidiomycota</taxon>
        <taxon>Agaricomycotina</taxon>
        <taxon>Tremellomycetes</taxon>
        <taxon>Tremellales</taxon>
        <taxon>Tremellaceae</taxon>
        <taxon>Tremella</taxon>
    </lineage>
</organism>
<dbReference type="GO" id="GO:0003743">
    <property type="term" value="F:translation initiation factor activity"/>
    <property type="evidence" value="ECO:0007669"/>
    <property type="project" value="UniProtKB-KW"/>
</dbReference>
<dbReference type="AlphaFoldDB" id="A0A4Q1BCN1"/>
<dbReference type="GO" id="GO:0005085">
    <property type="term" value="F:guanyl-nucleotide exchange factor activity"/>
    <property type="evidence" value="ECO:0007669"/>
    <property type="project" value="TreeGrafter"/>
</dbReference>
<comment type="subunit">
    <text evidence="8">Component of the translation initiation factor 2B (eIF2B) complex which is a heterodecamer of two sets of five different subunits: alpha, beta, gamma, delta and epsilon. Subunits alpha, beta and delta comprise a regulatory subcomplex and subunits epsilon and gamma comprise a catalytic subcomplex. Within the complex, the hexameric regulatory complex resides at the center, with the two heterodimeric catalytic subcomplexes bound on opposite sides.</text>
</comment>
<dbReference type="InterPro" id="IPR000649">
    <property type="entry name" value="IF-2B-related"/>
</dbReference>
<evidence type="ECO:0000256" key="9">
    <source>
        <dbReference type="RuleBase" id="RU003814"/>
    </source>
</evidence>
<keyword evidence="5" id="KW-0648">Protein biosynthesis</keyword>
<comment type="subcellular location">
    <subcellularLocation>
        <location evidence="1">Cytoplasm</location>
        <location evidence="1">Cytosol</location>
    </subcellularLocation>
</comment>
<dbReference type="InterPro" id="IPR051855">
    <property type="entry name" value="eIF2B_beta_subunit"/>
</dbReference>
<dbReference type="GO" id="GO:0005851">
    <property type="term" value="C:eukaryotic translation initiation factor 2B complex"/>
    <property type="evidence" value="ECO:0007669"/>
    <property type="project" value="TreeGrafter"/>
</dbReference>
<evidence type="ECO:0000256" key="2">
    <source>
        <dbReference type="ARBA" id="ARBA00007251"/>
    </source>
</evidence>
<comment type="similarity">
    <text evidence="2 9">Belongs to the eIF-2B alpha/beta/delta subunits family.</text>
</comment>
<dbReference type="VEuPathDB" id="FungiDB:TREMEDRAFT_71172"/>
<sequence>MKKPIDPHVKLTEALVTSFRRRQIVGSRNVAIATAALIQNLVRSAKYTTIDELLALIKMVGRKLVEANPLELAIGNIIRRILRLIREEYRAAATAHLSAPPSAPETPFLGPTTPGLHAPSSHYLSNELSFTSPSGSPRPNLDLGGGMERAASLSNFVVMRHSRAQSQLERSGSLVDLSTSTSNLFMSPTRNEDQGVRMVDLKRVDSGEFMRQSGKLKPVLLQAIEEVQGELESTHEDVAKGAREHIHGSEIILTLGHSKTVEAFLKHAYRDRKFTVVVAESAPSYLGHSMATSLSSASIPTLLIPDSSIHALMPRITKLVLSCHTVLANGGLFALSGTLSACLAARAYSKPVMIVTGQFKFAPAWNSYHDYSAVDFQGPGRLWGDRDELGVGDKYSLTLNNLQQDEKTTFVEVRESGGKGIKKDGGSNGDKGEGGGGGVQVMGSYYDYVKPELINLFVTNEGDHSPSYIYRLIKEAYDDEDVEL</sequence>
<dbReference type="Pfam" id="PF01008">
    <property type="entry name" value="IF-2B"/>
    <property type="match status" value="1"/>
</dbReference>
<dbReference type="OrthoDB" id="269919at2759"/>
<dbReference type="EMBL" id="SDIL01000092">
    <property type="protein sequence ID" value="RXK36599.1"/>
    <property type="molecule type" value="Genomic_DNA"/>
</dbReference>
<dbReference type="STRING" id="5217.A0A4Q1BCN1"/>
<evidence type="ECO:0000313" key="12">
    <source>
        <dbReference type="Proteomes" id="UP000289152"/>
    </source>
</evidence>
<reference evidence="11 12" key="1">
    <citation type="submission" date="2016-06" db="EMBL/GenBank/DDBJ databases">
        <title>Evolution of pathogenesis and genome organization in the Tremellales.</title>
        <authorList>
            <person name="Cuomo C."/>
            <person name="Litvintseva A."/>
            <person name="Heitman J."/>
            <person name="Chen Y."/>
            <person name="Sun S."/>
            <person name="Springer D."/>
            <person name="Dromer F."/>
            <person name="Young S."/>
            <person name="Zeng Q."/>
            <person name="Chapman S."/>
            <person name="Gujja S."/>
            <person name="Saif S."/>
            <person name="Birren B."/>
        </authorList>
    </citation>
    <scope>NUCLEOTIDE SEQUENCE [LARGE SCALE GENOMIC DNA]</scope>
    <source>
        <strain evidence="11 12">ATCC 28783</strain>
    </source>
</reference>
<keyword evidence="4 11" id="KW-0396">Initiation factor</keyword>
<feature type="region of interest" description="Disordered" evidence="10">
    <location>
        <begin position="96"/>
        <end position="145"/>
    </location>
</feature>
<evidence type="ECO:0000313" key="11">
    <source>
        <dbReference type="EMBL" id="RXK36599.1"/>
    </source>
</evidence>
<dbReference type="GO" id="GO:0005829">
    <property type="term" value="C:cytosol"/>
    <property type="evidence" value="ECO:0007669"/>
    <property type="project" value="UniProtKB-SubCell"/>
</dbReference>
<keyword evidence="12" id="KW-1185">Reference proteome</keyword>
<evidence type="ECO:0000256" key="10">
    <source>
        <dbReference type="SAM" id="MobiDB-lite"/>
    </source>
</evidence>
<evidence type="ECO:0000256" key="7">
    <source>
        <dbReference type="ARBA" id="ARBA00044228"/>
    </source>
</evidence>
<proteinExistence type="inferred from homology"/>
<evidence type="ECO:0000256" key="6">
    <source>
        <dbReference type="ARBA" id="ARBA00044122"/>
    </source>
</evidence>
<dbReference type="InterPro" id="IPR042529">
    <property type="entry name" value="IF_2B-like_C"/>
</dbReference>
<gene>
    <name evidence="11" type="ORF">M231_06140</name>
</gene>
<dbReference type="FunCoup" id="A0A4Q1BCN1">
    <property type="interactions" value="367"/>
</dbReference>
<evidence type="ECO:0000256" key="4">
    <source>
        <dbReference type="ARBA" id="ARBA00022540"/>
    </source>
</evidence>
<dbReference type="SUPFAM" id="SSF100950">
    <property type="entry name" value="NagB/RpiA/CoA transferase-like"/>
    <property type="match status" value="1"/>
</dbReference>
<comment type="caution">
    <text evidence="11">The sequence shown here is derived from an EMBL/GenBank/DDBJ whole genome shotgun (WGS) entry which is preliminary data.</text>
</comment>
<evidence type="ECO:0000256" key="1">
    <source>
        <dbReference type="ARBA" id="ARBA00004514"/>
    </source>
</evidence>